<dbReference type="Pfam" id="PF13577">
    <property type="entry name" value="SnoaL_4"/>
    <property type="match status" value="1"/>
</dbReference>
<organism evidence="2 3">
    <name type="scientific">Nocardia mexicana</name>
    <dbReference type="NCBI Taxonomy" id="279262"/>
    <lineage>
        <taxon>Bacteria</taxon>
        <taxon>Bacillati</taxon>
        <taxon>Actinomycetota</taxon>
        <taxon>Actinomycetes</taxon>
        <taxon>Mycobacteriales</taxon>
        <taxon>Nocardiaceae</taxon>
        <taxon>Nocardia</taxon>
    </lineage>
</organism>
<evidence type="ECO:0000259" key="1">
    <source>
        <dbReference type="Pfam" id="PF13577"/>
    </source>
</evidence>
<dbReference type="EMBL" id="QQAZ01000004">
    <property type="protein sequence ID" value="RDI51624.1"/>
    <property type="molecule type" value="Genomic_DNA"/>
</dbReference>
<name>A0A370H5Y2_9NOCA</name>
<evidence type="ECO:0000313" key="3">
    <source>
        <dbReference type="Proteomes" id="UP000255355"/>
    </source>
</evidence>
<dbReference type="STRING" id="1210089.GCA_001613165_01143"/>
<dbReference type="InterPro" id="IPR037401">
    <property type="entry name" value="SnoaL-like"/>
</dbReference>
<comment type="caution">
    <text evidence="2">The sequence shown here is derived from an EMBL/GenBank/DDBJ whole genome shotgun (WGS) entry which is preliminary data.</text>
</comment>
<keyword evidence="3" id="KW-1185">Reference proteome</keyword>
<dbReference type="InterPro" id="IPR032710">
    <property type="entry name" value="NTF2-like_dom_sf"/>
</dbReference>
<evidence type="ECO:0000313" key="2">
    <source>
        <dbReference type="EMBL" id="RDI51624.1"/>
    </source>
</evidence>
<dbReference type="Proteomes" id="UP000255355">
    <property type="component" value="Unassembled WGS sequence"/>
</dbReference>
<sequence>MTATAAAVRPAALTANIEQFYADQVQALDRGDFAAYAATFVPEAVFRIAGLRTLLGRAQIVDHSRTLRAERSARNAVQRHYMSNYSVESTAAGVLVRAIVLTVESAPGQPARPTGIISCEDILTLDAEGRYLVELRTAMRLA</sequence>
<dbReference type="Gene3D" id="3.10.450.50">
    <property type="match status" value="1"/>
</dbReference>
<protein>
    <submittedName>
        <fullName evidence="2">Actinorhodin biosynthesis protein ActVIA</fullName>
    </submittedName>
</protein>
<dbReference type="AlphaFoldDB" id="A0A370H5Y2"/>
<proteinExistence type="predicted"/>
<reference evidence="2 3" key="1">
    <citation type="submission" date="2018-07" db="EMBL/GenBank/DDBJ databases">
        <title>Genomic Encyclopedia of Type Strains, Phase IV (KMG-IV): sequencing the most valuable type-strain genomes for metagenomic binning, comparative biology and taxonomic classification.</title>
        <authorList>
            <person name="Goeker M."/>
        </authorList>
    </citation>
    <scope>NUCLEOTIDE SEQUENCE [LARGE SCALE GENOMIC DNA]</scope>
    <source>
        <strain evidence="2 3">DSM 44952</strain>
    </source>
</reference>
<dbReference type="OrthoDB" id="9130903at2"/>
<gene>
    <name evidence="2" type="ORF">DFR68_104107</name>
</gene>
<feature type="domain" description="SnoaL-like" evidence="1">
    <location>
        <begin position="14"/>
        <end position="126"/>
    </location>
</feature>
<accession>A0A370H5Y2</accession>
<dbReference type="SUPFAM" id="SSF54427">
    <property type="entry name" value="NTF2-like"/>
    <property type="match status" value="1"/>
</dbReference>
<dbReference type="RefSeq" id="WP_068014609.1">
    <property type="nucleotide sequence ID" value="NZ_QQAZ01000004.1"/>
</dbReference>